<dbReference type="EMBL" id="PYDT01000010">
    <property type="protein sequence ID" value="THU47889.1"/>
    <property type="molecule type" value="Genomic_DNA"/>
</dbReference>
<reference evidence="2 3" key="1">
    <citation type="journal article" date="2019" name="Nat. Plants">
        <title>Genome sequencing of Musa balbisiana reveals subgenome evolution and function divergence in polyploid bananas.</title>
        <authorList>
            <person name="Yao X."/>
        </authorList>
    </citation>
    <scope>NUCLEOTIDE SEQUENCE [LARGE SCALE GENOMIC DNA]</scope>
    <source>
        <strain evidence="3">cv. DH-PKW</strain>
        <tissue evidence="2">Leaves</tissue>
    </source>
</reference>
<dbReference type="Pfam" id="PF13259">
    <property type="entry name" value="clamp_Gag1-like"/>
    <property type="match status" value="1"/>
</dbReference>
<keyword evidence="3" id="KW-1185">Reference proteome</keyword>
<evidence type="ECO:0000259" key="1">
    <source>
        <dbReference type="Pfam" id="PF13259"/>
    </source>
</evidence>
<dbReference type="InterPro" id="IPR025124">
    <property type="entry name" value="Gag1-like_clamp"/>
</dbReference>
<sequence length="200" mass="23277">MPPQHPTRRQRNSRERKMSCHGGVILIDECSCISYLNLDSMGFFKFVQSSCCLGIQAETRSNSERTLMSSFWRDQSSRCWIRQWSSSSREMENDFGNFNSLDAHHPLCLTSVAKDMKIPLENKNNHPFINQAALAWNEMRQEWVGDRSKSCRRIPREPSISWCSTYDDLLSTSQPFPESIPLSEMVDFLVDIWHEEGLYD</sequence>
<feature type="domain" description="Gag1-like clamp" evidence="1">
    <location>
        <begin position="121"/>
        <end position="200"/>
    </location>
</feature>
<dbReference type="PANTHER" id="PTHR33373:SF28">
    <property type="entry name" value="OS07G0479600 PROTEIN"/>
    <property type="match status" value="1"/>
</dbReference>
<evidence type="ECO:0000313" key="3">
    <source>
        <dbReference type="Proteomes" id="UP000317650"/>
    </source>
</evidence>
<dbReference type="AlphaFoldDB" id="A0A4S8IIJ4"/>
<proteinExistence type="predicted"/>
<dbReference type="Proteomes" id="UP000317650">
    <property type="component" value="Chromosome 9"/>
</dbReference>
<evidence type="ECO:0000313" key="2">
    <source>
        <dbReference type="EMBL" id="THU47889.1"/>
    </source>
</evidence>
<dbReference type="PANTHER" id="PTHR33373">
    <property type="entry name" value="OS07G0479600 PROTEIN"/>
    <property type="match status" value="1"/>
</dbReference>
<protein>
    <recommendedName>
        <fullName evidence="1">Gag1-like clamp domain-containing protein</fullName>
    </recommendedName>
</protein>
<comment type="caution">
    <text evidence="2">The sequence shown here is derived from an EMBL/GenBank/DDBJ whole genome shotgun (WGS) entry which is preliminary data.</text>
</comment>
<accession>A0A4S8IIJ4</accession>
<gene>
    <name evidence="2" type="ORF">C4D60_Mb09t20420</name>
</gene>
<name>A0A4S8IIJ4_MUSBA</name>
<organism evidence="2 3">
    <name type="scientific">Musa balbisiana</name>
    <name type="common">Banana</name>
    <dbReference type="NCBI Taxonomy" id="52838"/>
    <lineage>
        <taxon>Eukaryota</taxon>
        <taxon>Viridiplantae</taxon>
        <taxon>Streptophyta</taxon>
        <taxon>Embryophyta</taxon>
        <taxon>Tracheophyta</taxon>
        <taxon>Spermatophyta</taxon>
        <taxon>Magnoliopsida</taxon>
        <taxon>Liliopsida</taxon>
        <taxon>Zingiberales</taxon>
        <taxon>Musaceae</taxon>
        <taxon>Musa</taxon>
    </lineage>
</organism>